<evidence type="ECO:0000256" key="1">
    <source>
        <dbReference type="SAM" id="MobiDB-lite"/>
    </source>
</evidence>
<gene>
    <name evidence="2" type="ORF">EJB05_56369</name>
</gene>
<dbReference type="Gramene" id="TVT98325">
    <property type="protein sequence ID" value="TVT98325"/>
    <property type="gene ID" value="EJB05_56369"/>
</dbReference>
<protein>
    <submittedName>
        <fullName evidence="2">Uncharacterized protein</fullName>
    </submittedName>
</protein>
<reference evidence="2 3" key="1">
    <citation type="journal article" date="2019" name="Sci. Rep.">
        <title>A high-quality genome of Eragrostis curvula grass provides insights into Poaceae evolution and supports new strategies to enhance forage quality.</title>
        <authorList>
            <person name="Carballo J."/>
            <person name="Santos B.A.C.M."/>
            <person name="Zappacosta D."/>
            <person name="Garbus I."/>
            <person name="Selva J.P."/>
            <person name="Gallo C.A."/>
            <person name="Diaz A."/>
            <person name="Albertini E."/>
            <person name="Caccamo M."/>
            <person name="Echenique V."/>
        </authorList>
    </citation>
    <scope>NUCLEOTIDE SEQUENCE [LARGE SCALE GENOMIC DNA]</scope>
    <source>
        <strain evidence="3">cv. Victoria</strain>
        <tissue evidence="2">Leaf</tissue>
    </source>
</reference>
<organism evidence="2 3">
    <name type="scientific">Eragrostis curvula</name>
    <name type="common">weeping love grass</name>
    <dbReference type="NCBI Taxonomy" id="38414"/>
    <lineage>
        <taxon>Eukaryota</taxon>
        <taxon>Viridiplantae</taxon>
        <taxon>Streptophyta</taxon>
        <taxon>Embryophyta</taxon>
        <taxon>Tracheophyta</taxon>
        <taxon>Spermatophyta</taxon>
        <taxon>Magnoliopsida</taxon>
        <taxon>Liliopsida</taxon>
        <taxon>Poales</taxon>
        <taxon>Poaceae</taxon>
        <taxon>PACMAD clade</taxon>
        <taxon>Chloridoideae</taxon>
        <taxon>Eragrostideae</taxon>
        <taxon>Eragrostidinae</taxon>
        <taxon>Eragrostis</taxon>
    </lineage>
</organism>
<feature type="region of interest" description="Disordered" evidence="1">
    <location>
        <begin position="1"/>
        <end position="67"/>
    </location>
</feature>
<feature type="non-terminal residue" evidence="2">
    <location>
        <position position="1"/>
    </location>
</feature>
<dbReference type="EMBL" id="RWGY01000874">
    <property type="protein sequence ID" value="TVT98325.1"/>
    <property type="molecule type" value="Genomic_DNA"/>
</dbReference>
<sequence length="128" mass="13897">MYPNLSLPRSDAHPRVTHSYGRFVPPLRRGATQSKHIPPLARSRRNPCRAASTAQPAPPGEAFFAGGHEEGGLQEAAALGVRERGCAFLLLLCLRPDLGKRDALRRASPDRALVHQGLQAKFGPTIMN</sequence>
<name>A0A5J9SIR1_9POAL</name>
<keyword evidence="3" id="KW-1185">Reference proteome</keyword>
<evidence type="ECO:0000313" key="3">
    <source>
        <dbReference type="Proteomes" id="UP000324897"/>
    </source>
</evidence>
<evidence type="ECO:0000313" key="2">
    <source>
        <dbReference type="EMBL" id="TVT98325.1"/>
    </source>
</evidence>
<proteinExistence type="predicted"/>
<comment type="caution">
    <text evidence="2">The sequence shown here is derived from an EMBL/GenBank/DDBJ whole genome shotgun (WGS) entry which is preliminary data.</text>
</comment>
<dbReference type="AlphaFoldDB" id="A0A5J9SIR1"/>
<accession>A0A5J9SIR1</accession>
<dbReference type="Proteomes" id="UP000324897">
    <property type="component" value="Unassembled WGS sequence"/>
</dbReference>